<accession>A0A7W7YA02</accession>
<reference evidence="2 3" key="1">
    <citation type="submission" date="2020-08" db="EMBL/GenBank/DDBJ databases">
        <title>Genomic Encyclopedia of Type Strains, Phase IV (KMG-IV): sequencing the most valuable type-strain genomes for metagenomic binning, comparative biology and taxonomic classification.</title>
        <authorList>
            <person name="Goeker M."/>
        </authorList>
    </citation>
    <scope>NUCLEOTIDE SEQUENCE [LARGE SCALE GENOMIC DNA]</scope>
    <source>
        <strain evidence="2 3">DSM 12252</strain>
    </source>
</reference>
<gene>
    <name evidence="2" type="ORF">HNQ65_001945</name>
</gene>
<dbReference type="Proteomes" id="UP000590740">
    <property type="component" value="Unassembled WGS sequence"/>
</dbReference>
<comment type="caution">
    <text evidence="2">The sequence shown here is derived from an EMBL/GenBank/DDBJ whole genome shotgun (WGS) entry which is preliminary data.</text>
</comment>
<feature type="region of interest" description="Disordered" evidence="1">
    <location>
        <begin position="175"/>
        <end position="197"/>
    </location>
</feature>
<dbReference type="EMBL" id="JACHIG010000003">
    <property type="protein sequence ID" value="MBB5032368.1"/>
    <property type="molecule type" value="Genomic_DNA"/>
</dbReference>
<evidence type="ECO:0000313" key="2">
    <source>
        <dbReference type="EMBL" id="MBB5032368.1"/>
    </source>
</evidence>
<sequence length="197" mass="21716">MKIHNRWIKALLVCLIVAGWFLSRETSGPPVHKSNRNTPAIQVASQKPPTEKPPPGEAILQGYATAGTTVQQDLTLMSHVLGNFALLVKGNDPLPLGANEEIAAALRGRNRTQLRFVPETSPIFNAQGQIIDRWGTPLYFHAASHDRVEIRSAGPDKIMWTADDVQRQSNGTFLNSEETQAPSLLEQSLQHRSPGRK</sequence>
<keyword evidence="3" id="KW-1185">Reference proteome</keyword>
<dbReference type="AlphaFoldDB" id="A0A7W7YA02"/>
<evidence type="ECO:0000313" key="3">
    <source>
        <dbReference type="Proteomes" id="UP000590740"/>
    </source>
</evidence>
<proteinExistence type="predicted"/>
<protein>
    <submittedName>
        <fullName evidence="2">Uncharacterized protein</fullName>
    </submittedName>
</protein>
<evidence type="ECO:0000256" key="1">
    <source>
        <dbReference type="SAM" id="MobiDB-lite"/>
    </source>
</evidence>
<dbReference type="RefSeq" id="WP_184339296.1">
    <property type="nucleotide sequence ID" value="NZ_JACHIG010000003.1"/>
</dbReference>
<name>A0A7W7YA02_9BACT</name>
<organism evidence="2 3">
    <name type="scientific">Prosthecobacter vanneervenii</name>
    <dbReference type="NCBI Taxonomy" id="48466"/>
    <lineage>
        <taxon>Bacteria</taxon>
        <taxon>Pseudomonadati</taxon>
        <taxon>Verrucomicrobiota</taxon>
        <taxon>Verrucomicrobiia</taxon>
        <taxon>Verrucomicrobiales</taxon>
        <taxon>Verrucomicrobiaceae</taxon>
        <taxon>Prosthecobacter</taxon>
    </lineage>
</organism>
<feature type="compositionally biased region" description="Polar residues" evidence="1">
    <location>
        <begin position="175"/>
        <end position="191"/>
    </location>
</feature>